<dbReference type="Proteomes" id="UP000523079">
    <property type="component" value="Unassembled WGS sequence"/>
</dbReference>
<evidence type="ECO:0000256" key="6">
    <source>
        <dbReference type="SAM" id="MobiDB-lite"/>
    </source>
</evidence>
<comment type="similarity">
    <text evidence="1">Belongs to the complex I 51 kDa subunit family.</text>
</comment>
<evidence type="ECO:0000256" key="5">
    <source>
        <dbReference type="ARBA" id="ARBA00023014"/>
    </source>
</evidence>
<dbReference type="AlphaFoldDB" id="A0A7W3IVJ9"/>
<keyword evidence="10" id="KW-1185">Reference proteome</keyword>
<evidence type="ECO:0000256" key="1">
    <source>
        <dbReference type="ARBA" id="ARBA00007523"/>
    </source>
</evidence>
<dbReference type="InterPro" id="IPR037207">
    <property type="entry name" value="Nuop51_4Fe4S-bd_sf"/>
</dbReference>
<dbReference type="InterPro" id="IPR011538">
    <property type="entry name" value="Nuo51_FMN-bd"/>
</dbReference>
<gene>
    <name evidence="9" type="ORF">FHX74_003717</name>
</gene>
<dbReference type="Gene3D" id="1.20.1440.230">
    <property type="entry name" value="NADH-ubiquinone oxidoreductase 51kDa subunit, iron-sulphur binding domain"/>
    <property type="match status" value="1"/>
</dbReference>
<feature type="region of interest" description="Disordered" evidence="6">
    <location>
        <begin position="358"/>
        <end position="378"/>
    </location>
</feature>
<evidence type="ECO:0000256" key="4">
    <source>
        <dbReference type="ARBA" id="ARBA00023004"/>
    </source>
</evidence>
<dbReference type="GO" id="GO:0051539">
    <property type="term" value="F:4 iron, 4 sulfur cluster binding"/>
    <property type="evidence" value="ECO:0007669"/>
    <property type="project" value="UniProtKB-KW"/>
</dbReference>
<feature type="domain" description="NADH-ubiquinone oxidoreductase 51kDa subunit iron-sulphur binding" evidence="8">
    <location>
        <begin position="284"/>
        <end position="357"/>
    </location>
</feature>
<dbReference type="Gene3D" id="3.40.50.11540">
    <property type="entry name" value="NADH-ubiquinone oxidoreductase 51kDa subunit"/>
    <property type="match status" value="1"/>
</dbReference>
<dbReference type="Gene3D" id="3.10.20.600">
    <property type="match status" value="1"/>
</dbReference>
<keyword evidence="5" id="KW-0411">Iron-sulfur</keyword>
<evidence type="ECO:0000256" key="2">
    <source>
        <dbReference type="ARBA" id="ARBA00022485"/>
    </source>
</evidence>
<dbReference type="InterPro" id="IPR019575">
    <property type="entry name" value="Nuop51_4Fe4S-bd"/>
</dbReference>
<organism evidence="9 10">
    <name type="scientific">Microlunatus kandeliicorticis</name>
    <dbReference type="NCBI Taxonomy" id="1759536"/>
    <lineage>
        <taxon>Bacteria</taxon>
        <taxon>Bacillati</taxon>
        <taxon>Actinomycetota</taxon>
        <taxon>Actinomycetes</taxon>
        <taxon>Propionibacteriales</taxon>
        <taxon>Propionibacteriaceae</taxon>
        <taxon>Microlunatus</taxon>
    </lineage>
</organism>
<protein>
    <submittedName>
        <fullName evidence="9">NADH:ubiquinone oxidoreductase subunit F (NADH-binding)</fullName>
    </submittedName>
</protein>
<dbReference type="GO" id="GO:0046872">
    <property type="term" value="F:metal ion binding"/>
    <property type="evidence" value="ECO:0007669"/>
    <property type="project" value="UniProtKB-KW"/>
</dbReference>
<evidence type="ECO:0000259" key="8">
    <source>
        <dbReference type="Pfam" id="PF10589"/>
    </source>
</evidence>
<dbReference type="Pfam" id="PF01512">
    <property type="entry name" value="Complex1_51K"/>
    <property type="match status" value="1"/>
</dbReference>
<dbReference type="SUPFAM" id="SSF142984">
    <property type="entry name" value="Nqo1 middle domain-like"/>
    <property type="match status" value="1"/>
</dbReference>
<evidence type="ECO:0000313" key="10">
    <source>
        <dbReference type="Proteomes" id="UP000523079"/>
    </source>
</evidence>
<dbReference type="PANTHER" id="PTHR43578:SF3">
    <property type="entry name" value="NADH-QUINONE OXIDOREDUCTASE SUBUNIT F"/>
    <property type="match status" value="1"/>
</dbReference>
<name>A0A7W3IVJ9_9ACTN</name>
<evidence type="ECO:0000256" key="3">
    <source>
        <dbReference type="ARBA" id="ARBA00022723"/>
    </source>
</evidence>
<dbReference type="RefSeq" id="WP_182561655.1">
    <property type="nucleotide sequence ID" value="NZ_JACGWT010000006.1"/>
</dbReference>
<keyword evidence="4" id="KW-0408">Iron</keyword>
<keyword evidence="9" id="KW-0830">Ubiquinone</keyword>
<proteinExistence type="inferred from homology"/>
<keyword evidence="2" id="KW-0004">4Fe-4S</keyword>
<evidence type="ECO:0000259" key="7">
    <source>
        <dbReference type="Pfam" id="PF01512"/>
    </source>
</evidence>
<dbReference type="EMBL" id="JACGWT010000006">
    <property type="protein sequence ID" value="MBA8796076.1"/>
    <property type="molecule type" value="Genomic_DNA"/>
</dbReference>
<reference evidence="9 10" key="1">
    <citation type="submission" date="2020-07" db="EMBL/GenBank/DDBJ databases">
        <title>Sequencing the genomes of 1000 actinobacteria strains.</title>
        <authorList>
            <person name="Klenk H.-P."/>
        </authorList>
    </citation>
    <scope>NUCLEOTIDE SEQUENCE [LARGE SCALE GENOMIC DNA]</scope>
    <source>
        <strain evidence="9 10">DSM 100723</strain>
    </source>
</reference>
<dbReference type="Pfam" id="PF10589">
    <property type="entry name" value="NADH_4Fe-4S"/>
    <property type="match status" value="1"/>
</dbReference>
<dbReference type="InterPro" id="IPR037225">
    <property type="entry name" value="Nuo51_FMN-bd_sf"/>
</dbReference>
<accession>A0A7W3IVJ9</accession>
<sequence length="378" mass="38738">MSVLTAPASTRVIDLVAESGLTGRGGGSFPVHRKLTAAVGRRPRLVVNACEGEPWSVKDRWIVENDPGPLLAGATALARAVGARRVLLAVHEGSPTHRAAERLDLDGHGIELLGAPGGYVASEASALVSFLDGGPAVPVTHRAPLAVGDRRHPAAVVQNAETVYRVGQLLDRGVDWFRRHGTPDEPGPRFFSLSGAVAGGPRVVEAGAGVGLAELVAAVGGYTEPVRAVLASGWSGSWLGWAEAGLVPWSDEGLRPLGAGVGNGIVHLLPASVCPLVAVGAQLDALARASAGQCGPCLFGLPAVADDWRRLTAGEPGVLDRLRRRLGLLPGRGGCHHPDGAARNAASALRVFADHLPTHAQGGGRSAGRPACPATRGV</sequence>
<dbReference type="SUPFAM" id="SSF142019">
    <property type="entry name" value="Nqo1 FMN-binding domain-like"/>
    <property type="match status" value="1"/>
</dbReference>
<evidence type="ECO:0000313" key="9">
    <source>
        <dbReference type="EMBL" id="MBA8796076.1"/>
    </source>
</evidence>
<dbReference type="SUPFAM" id="SSF140490">
    <property type="entry name" value="Nqo1C-terminal domain-like"/>
    <property type="match status" value="1"/>
</dbReference>
<feature type="domain" description="NADH-ubiquinone oxidoreductase 51kDa subunit FMN-binding" evidence="7">
    <location>
        <begin position="16"/>
        <end position="166"/>
    </location>
</feature>
<keyword evidence="3" id="KW-0479">Metal-binding</keyword>
<comment type="caution">
    <text evidence="9">The sequence shown here is derived from an EMBL/GenBank/DDBJ whole genome shotgun (WGS) entry which is preliminary data.</text>
</comment>
<dbReference type="PANTHER" id="PTHR43578">
    <property type="entry name" value="NADH-QUINONE OXIDOREDUCTASE SUBUNIT F"/>
    <property type="match status" value="1"/>
</dbReference>